<feature type="domain" description="C-methyltransferase" evidence="2">
    <location>
        <begin position="251"/>
        <end position="387"/>
    </location>
</feature>
<dbReference type="InterPro" id="IPR013691">
    <property type="entry name" value="MeTrfase_14"/>
</dbReference>
<dbReference type="PANTHER" id="PTHR43861:SF5">
    <property type="entry name" value="BLL5978 PROTEIN"/>
    <property type="match status" value="1"/>
</dbReference>
<evidence type="ECO:0000259" key="1">
    <source>
        <dbReference type="Pfam" id="PF08421"/>
    </source>
</evidence>
<organism evidence="3 4">
    <name type="scientific">Candidatus Taylorbacteria bacterium CG10_big_fil_rev_8_21_14_0_10_41_48</name>
    <dbReference type="NCBI Taxonomy" id="1975024"/>
    <lineage>
        <taxon>Bacteria</taxon>
        <taxon>Candidatus Tayloriibacteriota</taxon>
    </lineage>
</organism>
<dbReference type="Pfam" id="PF08421">
    <property type="entry name" value="Methyltransf_13"/>
    <property type="match status" value="1"/>
</dbReference>
<keyword evidence="3" id="KW-0489">Methyltransferase</keyword>
<dbReference type="EMBL" id="PFEQ01000014">
    <property type="protein sequence ID" value="PJE73892.1"/>
    <property type="molecule type" value="Genomic_DNA"/>
</dbReference>
<dbReference type="SUPFAM" id="SSF53335">
    <property type="entry name" value="S-adenosyl-L-methionine-dependent methyltransferases"/>
    <property type="match status" value="1"/>
</dbReference>
<dbReference type="Pfam" id="PF13489">
    <property type="entry name" value="Methyltransf_23"/>
    <property type="match status" value="1"/>
</dbReference>
<keyword evidence="3" id="KW-0808">Transferase</keyword>
<dbReference type="Gene3D" id="3.40.50.720">
    <property type="entry name" value="NAD(P)-binding Rossmann-like Domain"/>
    <property type="match status" value="1"/>
</dbReference>
<dbReference type="Pfam" id="PF08484">
    <property type="entry name" value="Methyltransf_14"/>
    <property type="match status" value="1"/>
</dbReference>
<dbReference type="InterPro" id="IPR029063">
    <property type="entry name" value="SAM-dependent_MTases_sf"/>
</dbReference>
<gene>
    <name evidence="3" type="ORF">COV01_03560</name>
</gene>
<dbReference type="InterPro" id="IPR013630">
    <property type="entry name" value="Methyltransf_Zn-bd_dom_put"/>
</dbReference>
<dbReference type="Gene3D" id="3.40.50.150">
    <property type="entry name" value="Vaccinia Virus protein VP39"/>
    <property type="match status" value="1"/>
</dbReference>
<dbReference type="AlphaFoldDB" id="A0A2M8LB95"/>
<evidence type="ECO:0000259" key="2">
    <source>
        <dbReference type="Pfam" id="PF08484"/>
    </source>
</evidence>
<evidence type="ECO:0000313" key="3">
    <source>
        <dbReference type="EMBL" id="PJE73892.1"/>
    </source>
</evidence>
<dbReference type="InterPro" id="IPR038576">
    <property type="entry name" value="Methyltransf_Zn-bd_dom_put_sf"/>
</dbReference>
<dbReference type="GO" id="GO:0008168">
    <property type="term" value="F:methyltransferase activity"/>
    <property type="evidence" value="ECO:0007669"/>
    <property type="project" value="UniProtKB-KW"/>
</dbReference>
<name>A0A2M8LB95_9BACT</name>
<feature type="domain" description="Methyltransferase putative zinc binding" evidence="1">
    <location>
        <begin position="6"/>
        <end position="65"/>
    </location>
</feature>
<evidence type="ECO:0000313" key="4">
    <source>
        <dbReference type="Proteomes" id="UP000228700"/>
    </source>
</evidence>
<proteinExistence type="predicted"/>
<dbReference type="PANTHER" id="PTHR43861">
    <property type="entry name" value="TRANS-ACONITATE 2-METHYLTRANSFERASE-RELATED"/>
    <property type="match status" value="1"/>
</dbReference>
<dbReference type="Proteomes" id="UP000228700">
    <property type="component" value="Unassembled WGS sequence"/>
</dbReference>
<protein>
    <submittedName>
        <fullName evidence="3">Methyltransferase</fullName>
    </submittedName>
</protein>
<dbReference type="Gene3D" id="6.20.50.110">
    <property type="entry name" value="Methyltransferase, zinc-binding domain"/>
    <property type="match status" value="1"/>
</dbReference>
<reference evidence="4" key="1">
    <citation type="submission" date="2017-09" db="EMBL/GenBank/DDBJ databases">
        <title>Depth-based differentiation of microbial function through sediment-hosted aquifers and enrichment of novel symbionts in the deep terrestrial subsurface.</title>
        <authorList>
            <person name="Probst A.J."/>
            <person name="Ladd B."/>
            <person name="Jarett J.K."/>
            <person name="Geller-Mcgrath D.E."/>
            <person name="Sieber C.M.K."/>
            <person name="Emerson J.B."/>
            <person name="Anantharaman K."/>
            <person name="Thomas B.C."/>
            <person name="Malmstrom R."/>
            <person name="Stieglmeier M."/>
            <person name="Klingl A."/>
            <person name="Woyke T."/>
            <person name="Ryan C.M."/>
            <person name="Banfield J.F."/>
        </authorList>
    </citation>
    <scope>NUCLEOTIDE SEQUENCE [LARGE SCALE GENOMIC DNA]</scope>
</reference>
<accession>A0A2M8LB95</accession>
<dbReference type="GO" id="GO:0032259">
    <property type="term" value="P:methylation"/>
    <property type="evidence" value="ECO:0007669"/>
    <property type="project" value="UniProtKB-KW"/>
</dbReference>
<sequence>MNVTTCHLCGSSDLAKVLDLGFHPLADFFMKKHQIDEMERRYPLSVLLCRDCGHGMNSYVVPAETRYQENDYSYDSSNSRIAIQHFVDMAKDVTTRARVGEGDLVVDIGSNVGTLLSAFRDLGAEIQGVDPATNIAALATKSGIPTINDFFGGGAAKEILKKGKPKAVTMTNAFNHVSHLDSFMKALLLILPIDGVFVIELPYFLEIIEKKHFDVIYLEHVSYIAIKPLARYFKKFDLSILHAEENDYMSGSIRIFVGYGEEDETVKEQIIREERAGLFDEGIWAKFAKTVLDCKLNLLKELVVAKASGGKIVAIGAAAKGNTLLNYCGIDATLIDFATDASPLKIGKYTPGSHLPILSDDAIGDDVTHALILAWNIADFLKEKISPVHPKLAFITPHVVE</sequence>
<comment type="caution">
    <text evidence="3">The sequence shown here is derived from an EMBL/GenBank/DDBJ whole genome shotgun (WGS) entry which is preliminary data.</text>
</comment>